<evidence type="ECO:0000313" key="8">
    <source>
        <dbReference type="Proteomes" id="UP000240708"/>
    </source>
</evidence>
<keyword evidence="8" id="KW-1185">Reference proteome</keyword>
<proteinExistence type="inferred from homology"/>
<dbReference type="InterPro" id="IPR036388">
    <property type="entry name" value="WH-like_DNA-bd_sf"/>
</dbReference>
<evidence type="ECO:0000313" key="7">
    <source>
        <dbReference type="EMBL" id="PSL07476.1"/>
    </source>
</evidence>
<dbReference type="Gene3D" id="1.10.10.10">
    <property type="entry name" value="Winged helix-like DNA-binding domain superfamily/Winged helix DNA-binding domain"/>
    <property type="match status" value="1"/>
</dbReference>
<sequence length="205" mass="24244">MKRASLHNTEQLVKCLRSGCEKSYTELFNYFYPKIINTAKKFGLPEEEAKEMAQEIFLNIWKSRDNLKPELSFNAYLLTILKSKLYQKAKSEVLKAKYEKYALNHFEVSFNSTDNQIDYEELEKISNDVIEKLPSQQKEIFFMRTIKHVSSGEISDQLGLSKRTVENHFYLATKTIKNELEKRFRLPLKPLHIEVAFLMFLPWVF</sequence>
<keyword evidence="3" id="KW-0731">Sigma factor</keyword>
<dbReference type="InterPro" id="IPR039425">
    <property type="entry name" value="RNA_pol_sigma-70-like"/>
</dbReference>
<keyword evidence="4" id="KW-0804">Transcription</keyword>
<dbReference type="InterPro" id="IPR013324">
    <property type="entry name" value="RNA_pol_sigma_r3/r4-like"/>
</dbReference>
<dbReference type="AlphaFoldDB" id="A0A2P8EDB5"/>
<dbReference type="InterPro" id="IPR013249">
    <property type="entry name" value="RNA_pol_sigma70_r4_t2"/>
</dbReference>
<dbReference type="InterPro" id="IPR013325">
    <property type="entry name" value="RNA_pol_sigma_r2"/>
</dbReference>
<comment type="caution">
    <text evidence="7">The sequence shown here is derived from an EMBL/GenBank/DDBJ whole genome shotgun (WGS) entry which is preliminary data.</text>
</comment>
<evidence type="ECO:0000256" key="3">
    <source>
        <dbReference type="ARBA" id="ARBA00023082"/>
    </source>
</evidence>
<evidence type="ECO:0000259" key="5">
    <source>
        <dbReference type="Pfam" id="PF04542"/>
    </source>
</evidence>
<dbReference type="RefSeq" id="WP_106565559.1">
    <property type="nucleotide sequence ID" value="NZ_JAUVYL010000007.1"/>
</dbReference>
<dbReference type="Pfam" id="PF08281">
    <property type="entry name" value="Sigma70_r4_2"/>
    <property type="match status" value="1"/>
</dbReference>
<dbReference type="PANTHER" id="PTHR43133:SF46">
    <property type="entry name" value="RNA POLYMERASE SIGMA-70 FACTOR ECF SUBFAMILY"/>
    <property type="match status" value="1"/>
</dbReference>
<feature type="domain" description="RNA polymerase sigma-70 region 2" evidence="5">
    <location>
        <begin position="27"/>
        <end position="89"/>
    </location>
</feature>
<dbReference type="SUPFAM" id="SSF88659">
    <property type="entry name" value="Sigma3 and sigma4 domains of RNA polymerase sigma factors"/>
    <property type="match status" value="1"/>
</dbReference>
<name>A0A2P8EDB5_9BACT</name>
<dbReference type="GO" id="GO:0016987">
    <property type="term" value="F:sigma factor activity"/>
    <property type="evidence" value="ECO:0007669"/>
    <property type="project" value="UniProtKB-KW"/>
</dbReference>
<feature type="domain" description="RNA polymerase sigma factor 70 region 4 type 2" evidence="6">
    <location>
        <begin position="129"/>
        <end position="174"/>
    </location>
</feature>
<dbReference type="SUPFAM" id="SSF88946">
    <property type="entry name" value="Sigma2 domain of RNA polymerase sigma factors"/>
    <property type="match status" value="1"/>
</dbReference>
<dbReference type="EMBL" id="PYGF01000001">
    <property type="protein sequence ID" value="PSL07476.1"/>
    <property type="molecule type" value="Genomic_DNA"/>
</dbReference>
<gene>
    <name evidence="7" type="ORF">CLV48_101408</name>
</gene>
<dbReference type="InterPro" id="IPR007627">
    <property type="entry name" value="RNA_pol_sigma70_r2"/>
</dbReference>
<dbReference type="OrthoDB" id="764811at2"/>
<dbReference type="GO" id="GO:0003677">
    <property type="term" value="F:DNA binding"/>
    <property type="evidence" value="ECO:0007669"/>
    <property type="project" value="InterPro"/>
</dbReference>
<dbReference type="PANTHER" id="PTHR43133">
    <property type="entry name" value="RNA POLYMERASE ECF-TYPE SIGMA FACTO"/>
    <property type="match status" value="1"/>
</dbReference>
<dbReference type="InterPro" id="IPR014284">
    <property type="entry name" value="RNA_pol_sigma-70_dom"/>
</dbReference>
<dbReference type="Pfam" id="PF04542">
    <property type="entry name" value="Sigma70_r2"/>
    <property type="match status" value="1"/>
</dbReference>
<protein>
    <submittedName>
        <fullName evidence="7">RNA polymerase sigma-70 factor (ECF subfamily)</fullName>
    </submittedName>
</protein>
<dbReference type="GO" id="GO:0006352">
    <property type="term" value="P:DNA-templated transcription initiation"/>
    <property type="evidence" value="ECO:0007669"/>
    <property type="project" value="InterPro"/>
</dbReference>
<keyword evidence="2" id="KW-0805">Transcription regulation</keyword>
<evidence type="ECO:0000256" key="4">
    <source>
        <dbReference type="ARBA" id="ARBA00023163"/>
    </source>
</evidence>
<dbReference type="Gene3D" id="1.10.1740.10">
    <property type="match status" value="1"/>
</dbReference>
<evidence type="ECO:0000259" key="6">
    <source>
        <dbReference type="Pfam" id="PF08281"/>
    </source>
</evidence>
<dbReference type="Proteomes" id="UP000240708">
    <property type="component" value="Unassembled WGS sequence"/>
</dbReference>
<reference evidence="7 8" key="1">
    <citation type="submission" date="2018-03" db="EMBL/GenBank/DDBJ databases">
        <title>Genomic Encyclopedia of Archaeal and Bacterial Type Strains, Phase II (KMG-II): from individual species to whole genera.</title>
        <authorList>
            <person name="Goeker M."/>
        </authorList>
    </citation>
    <scope>NUCLEOTIDE SEQUENCE [LARGE SCALE GENOMIC DNA]</scope>
    <source>
        <strain evidence="7 8">DSM 28057</strain>
    </source>
</reference>
<accession>A0A2P8EDB5</accession>
<organism evidence="7 8">
    <name type="scientific">Cecembia rubra</name>
    <dbReference type="NCBI Taxonomy" id="1485585"/>
    <lineage>
        <taxon>Bacteria</taxon>
        <taxon>Pseudomonadati</taxon>
        <taxon>Bacteroidota</taxon>
        <taxon>Cytophagia</taxon>
        <taxon>Cytophagales</taxon>
        <taxon>Cyclobacteriaceae</taxon>
        <taxon>Cecembia</taxon>
    </lineage>
</organism>
<comment type="similarity">
    <text evidence="1">Belongs to the sigma-70 factor family. ECF subfamily.</text>
</comment>
<dbReference type="NCBIfam" id="TIGR02937">
    <property type="entry name" value="sigma70-ECF"/>
    <property type="match status" value="1"/>
</dbReference>
<evidence type="ECO:0000256" key="2">
    <source>
        <dbReference type="ARBA" id="ARBA00023015"/>
    </source>
</evidence>
<evidence type="ECO:0000256" key="1">
    <source>
        <dbReference type="ARBA" id="ARBA00010641"/>
    </source>
</evidence>